<feature type="non-terminal residue" evidence="1">
    <location>
        <position position="1"/>
    </location>
</feature>
<name>A0A382DNS8_9ZZZZ</name>
<proteinExistence type="predicted"/>
<sequence length="73" mass="7954">MARDLKSFVKSGGAIFITGGDQLDLDNYTLMRGTGSESLLPCHLVAFVGDAADHAQSRVITNLNYNHPIFQPF</sequence>
<feature type="non-terminal residue" evidence="1">
    <location>
        <position position="73"/>
    </location>
</feature>
<evidence type="ECO:0000313" key="1">
    <source>
        <dbReference type="EMBL" id="SVB40106.1"/>
    </source>
</evidence>
<gene>
    <name evidence="1" type="ORF">METZ01_LOCUS192960</name>
</gene>
<dbReference type="InterPro" id="IPR029062">
    <property type="entry name" value="Class_I_gatase-like"/>
</dbReference>
<dbReference type="AlphaFoldDB" id="A0A382DNS8"/>
<dbReference type="Gene3D" id="3.40.50.880">
    <property type="match status" value="1"/>
</dbReference>
<dbReference type="EMBL" id="UINC01040351">
    <property type="protein sequence ID" value="SVB40106.1"/>
    <property type="molecule type" value="Genomic_DNA"/>
</dbReference>
<protein>
    <submittedName>
        <fullName evidence="1">Uncharacterized protein</fullName>
    </submittedName>
</protein>
<organism evidence="1">
    <name type="scientific">marine metagenome</name>
    <dbReference type="NCBI Taxonomy" id="408172"/>
    <lineage>
        <taxon>unclassified sequences</taxon>
        <taxon>metagenomes</taxon>
        <taxon>ecological metagenomes</taxon>
    </lineage>
</organism>
<reference evidence="1" key="1">
    <citation type="submission" date="2018-05" db="EMBL/GenBank/DDBJ databases">
        <authorList>
            <person name="Lanie J.A."/>
            <person name="Ng W.-L."/>
            <person name="Kazmierczak K.M."/>
            <person name="Andrzejewski T.M."/>
            <person name="Davidsen T.M."/>
            <person name="Wayne K.J."/>
            <person name="Tettelin H."/>
            <person name="Glass J.I."/>
            <person name="Rusch D."/>
            <person name="Podicherti R."/>
            <person name="Tsui H.-C.T."/>
            <person name="Winkler M.E."/>
        </authorList>
    </citation>
    <scope>NUCLEOTIDE SEQUENCE</scope>
</reference>
<accession>A0A382DNS8</accession>